<gene>
    <name evidence="4" type="ORF">AAE021_08205</name>
</gene>
<feature type="domain" description="Ketoreductase" evidence="3">
    <location>
        <begin position="18"/>
        <end position="195"/>
    </location>
</feature>
<dbReference type="InterPro" id="IPR036291">
    <property type="entry name" value="NAD(P)-bd_dom_sf"/>
</dbReference>
<organism evidence="4 5">
    <name type="scientific">Arthrobacter citreus</name>
    <dbReference type="NCBI Taxonomy" id="1670"/>
    <lineage>
        <taxon>Bacteria</taxon>
        <taxon>Bacillati</taxon>
        <taxon>Actinomycetota</taxon>
        <taxon>Actinomycetes</taxon>
        <taxon>Micrococcales</taxon>
        <taxon>Micrococcaceae</taxon>
        <taxon>Arthrobacter</taxon>
    </lineage>
</organism>
<dbReference type="Pfam" id="PF00106">
    <property type="entry name" value="adh_short"/>
    <property type="match status" value="1"/>
</dbReference>
<name>A0ABZ3A356_9MICC</name>
<evidence type="ECO:0000256" key="1">
    <source>
        <dbReference type="ARBA" id="ARBA00006484"/>
    </source>
</evidence>
<dbReference type="SMART" id="SM00822">
    <property type="entry name" value="PKS_KR"/>
    <property type="match status" value="1"/>
</dbReference>
<dbReference type="PRINTS" id="PR00081">
    <property type="entry name" value="GDHRDH"/>
</dbReference>
<dbReference type="SUPFAM" id="SSF51735">
    <property type="entry name" value="NAD(P)-binding Rossmann-fold domains"/>
    <property type="match status" value="1"/>
</dbReference>
<dbReference type="InterPro" id="IPR002347">
    <property type="entry name" value="SDR_fam"/>
</dbReference>
<dbReference type="EMBL" id="CP151657">
    <property type="protein sequence ID" value="WZP17522.1"/>
    <property type="molecule type" value="Genomic_DNA"/>
</dbReference>
<reference evidence="4 5" key="1">
    <citation type="submission" date="2024-04" db="EMBL/GenBank/DDBJ databases">
        <title>Arthrobacter sp. from Plains bison fecal sample.</title>
        <authorList>
            <person name="Ruzzini A."/>
        </authorList>
    </citation>
    <scope>NUCLEOTIDE SEQUENCE [LARGE SCALE GENOMIC DNA]</scope>
    <source>
        <strain evidence="4 5">EINP1</strain>
    </source>
</reference>
<dbReference type="InterPro" id="IPR051122">
    <property type="entry name" value="SDR_DHRS6-like"/>
</dbReference>
<comment type="similarity">
    <text evidence="1">Belongs to the short-chain dehydrogenases/reductases (SDR) family.</text>
</comment>
<protein>
    <submittedName>
        <fullName evidence="4">SDR family NAD(P)-dependent oxidoreductase</fullName>
    </submittedName>
</protein>
<dbReference type="Proteomes" id="UP001448858">
    <property type="component" value="Chromosome"/>
</dbReference>
<proteinExistence type="inferred from homology"/>
<dbReference type="PROSITE" id="PS00061">
    <property type="entry name" value="ADH_SHORT"/>
    <property type="match status" value="1"/>
</dbReference>
<sequence>MRTEPAAGSSETPSVRGRTVLVAGAASASGTAVCRALEAAGAKVVAVGRDAARLETTLADLLDADLRTCDLSNPGDVDALSQDLQETYGGIDGLIHLVGGWRGGGGITGQTDDDWDFLETNILRTLRNVSRSFYDQLAASDDGRLAIVSSTAVDSPTAGGAGYAAAKAAAEAWMQAIAQGFRRAQSGAKQDPGPQRSAAVILVVKALVDDSMRQAEPERNFSTYTDVRDLAGAVVGLFAEDAASLNGKRISLVPGA</sequence>
<evidence type="ECO:0000313" key="4">
    <source>
        <dbReference type="EMBL" id="WZP17522.1"/>
    </source>
</evidence>
<keyword evidence="5" id="KW-1185">Reference proteome</keyword>
<dbReference type="InterPro" id="IPR020904">
    <property type="entry name" value="Sc_DH/Rdtase_CS"/>
</dbReference>
<accession>A0ABZ3A356</accession>
<dbReference type="InterPro" id="IPR057326">
    <property type="entry name" value="KR_dom"/>
</dbReference>
<evidence type="ECO:0000313" key="5">
    <source>
        <dbReference type="Proteomes" id="UP001448858"/>
    </source>
</evidence>
<dbReference type="PANTHER" id="PTHR43477:SF1">
    <property type="entry name" value="DIHYDROANTICAPSIN 7-DEHYDROGENASE"/>
    <property type="match status" value="1"/>
</dbReference>
<evidence type="ECO:0000256" key="2">
    <source>
        <dbReference type="ARBA" id="ARBA00023002"/>
    </source>
</evidence>
<keyword evidence="2" id="KW-0560">Oxidoreductase</keyword>
<dbReference type="PANTHER" id="PTHR43477">
    <property type="entry name" value="DIHYDROANTICAPSIN 7-DEHYDROGENASE"/>
    <property type="match status" value="1"/>
</dbReference>
<dbReference type="CDD" id="cd05233">
    <property type="entry name" value="SDR_c"/>
    <property type="match status" value="1"/>
</dbReference>
<dbReference type="Gene3D" id="3.40.50.720">
    <property type="entry name" value="NAD(P)-binding Rossmann-like Domain"/>
    <property type="match status" value="1"/>
</dbReference>
<dbReference type="RefSeq" id="WP_342025118.1">
    <property type="nucleotide sequence ID" value="NZ_CP151657.1"/>
</dbReference>
<evidence type="ECO:0000259" key="3">
    <source>
        <dbReference type="SMART" id="SM00822"/>
    </source>
</evidence>